<feature type="domain" description="Helicase Sen1 N-terminal" evidence="10">
    <location>
        <begin position="97"/>
        <end position="821"/>
    </location>
</feature>
<evidence type="ECO:0000256" key="2">
    <source>
        <dbReference type="ARBA" id="ARBA00007913"/>
    </source>
</evidence>
<feature type="compositionally biased region" description="Polar residues" evidence="9">
    <location>
        <begin position="1900"/>
        <end position="1918"/>
    </location>
</feature>
<dbReference type="InterPro" id="IPR041677">
    <property type="entry name" value="DNA2/NAM7_AAA_11"/>
</dbReference>
<feature type="region of interest" description="Disordered" evidence="9">
    <location>
        <begin position="1456"/>
        <end position="1475"/>
    </location>
</feature>
<keyword evidence="8" id="KW-0175">Coiled coil</keyword>
<dbReference type="RefSeq" id="XP_008087046.1">
    <property type="nucleotide sequence ID" value="XM_008088855.1"/>
</dbReference>
<accession>S3CGW9</accession>
<evidence type="ECO:0000256" key="6">
    <source>
        <dbReference type="ARBA" id="ARBA00022840"/>
    </source>
</evidence>
<dbReference type="InterPro" id="IPR056474">
    <property type="entry name" value="SEN1_barrel"/>
</dbReference>
<dbReference type="GO" id="GO:0005524">
    <property type="term" value="F:ATP binding"/>
    <property type="evidence" value="ECO:0007669"/>
    <property type="project" value="UniProtKB-KW"/>
</dbReference>
<feature type="domain" description="DNA2/NAM7 helicase-like C-terminal" evidence="12">
    <location>
        <begin position="1596"/>
        <end position="1791"/>
    </location>
</feature>
<evidence type="ECO:0000313" key="15">
    <source>
        <dbReference type="Proteomes" id="UP000016922"/>
    </source>
</evidence>
<dbReference type="STRING" id="1116229.S3CGW9"/>
<evidence type="ECO:0000259" key="11">
    <source>
        <dbReference type="Pfam" id="PF13086"/>
    </source>
</evidence>
<evidence type="ECO:0000259" key="12">
    <source>
        <dbReference type="Pfam" id="PF13087"/>
    </source>
</evidence>
<dbReference type="HOGENOM" id="CLU_000459_2_0_1"/>
<dbReference type="PANTHER" id="PTHR10887">
    <property type="entry name" value="DNA2/NAM7 HELICASE FAMILY"/>
    <property type="match status" value="1"/>
</dbReference>
<dbReference type="SUPFAM" id="SSF52540">
    <property type="entry name" value="P-loop containing nucleoside triphosphate hydrolases"/>
    <property type="match status" value="1"/>
</dbReference>
<feature type="compositionally biased region" description="Polar residues" evidence="9">
    <location>
        <begin position="1845"/>
        <end position="1855"/>
    </location>
</feature>
<dbReference type="Pfam" id="PF13086">
    <property type="entry name" value="AAA_11"/>
    <property type="match status" value="1"/>
</dbReference>
<dbReference type="EMBL" id="KE145371">
    <property type="protein sequence ID" value="EPE25727.1"/>
    <property type="molecule type" value="Genomic_DNA"/>
</dbReference>
<feature type="compositionally biased region" description="Basic and acidic residues" evidence="9">
    <location>
        <begin position="1465"/>
        <end position="1475"/>
    </location>
</feature>
<dbReference type="GO" id="GO:0005694">
    <property type="term" value="C:chromosome"/>
    <property type="evidence" value="ECO:0007669"/>
    <property type="project" value="UniProtKB-ARBA"/>
</dbReference>
<evidence type="ECO:0000256" key="1">
    <source>
        <dbReference type="ARBA" id="ARBA00004123"/>
    </source>
</evidence>
<dbReference type="KEGG" id="glz:GLAREA_01639"/>
<name>S3CGW9_GLAL2</name>
<evidence type="ECO:0000259" key="10">
    <source>
        <dbReference type="Pfam" id="PF12726"/>
    </source>
</evidence>
<feature type="domain" description="DNA2/NAM7 helicase helicase" evidence="11">
    <location>
        <begin position="1294"/>
        <end position="1589"/>
    </location>
</feature>
<dbReference type="GO" id="GO:0016604">
    <property type="term" value="C:nuclear body"/>
    <property type="evidence" value="ECO:0007669"/>
    <property type="project" value="TreeGrafter"/>
</dbReference>
<feature type="region of interest" description="Disordered" evidence="9">
    <location>
        <begin position="1490"/>
        <end position="1509"/>
    </location>
</feature>
<comment type="similarity">
    <text evidence="2">Belongs to the DNA2/NAM7 helicase family.</text>
</comment>
<keyword evidence="4 14" id="KW-0378">Hydrolase</keyword>
<dbReference type="eggNOG" id="KOG1801">
    <property type="taxonomic scope" value="Eukaryota"/>
</dbReference>
<dbReference type="InterPro" id="IPR016024">
    <property type="entry name" value="ARM-type_fold"/>
</dbReference>
<feature type="region of interest" description="Disordered" evidence="9">
    <location>
        <begin position="1873"/>
        <end position="2004"/>
    </location>
</feature>
<dbReference type="CDD" id="cd18042">
    <property type="entry name" value="DEXXQc_SETX"/>
    <property type="match status" value="1"/>
</dbReference>
<dbReference type="FunFam" id="3.40.50.300:FF:001152">
    <property type="entry name" value="tRNA-splicing endonuclease, putative"/>
    <property type="match status" value="1"/>
</dbReference>
<evidence type="ECO:0000256" key="3">
    <source>
        <dbReference type="ARBA" id="ARBA00022741"/>
    </source>
</evidence>
<dbReference type="GO" id="GO:0001147">
    <property type="term" value="F:transcription termination site sequence-specific DNA binding"/>
    <property type="evidence" value="ECO:0007669"/>
    <property type="project" value="TreeGrafter"/>
</dbReference>
<dbReference type="OrthoDB" id="6513042at2759"/>
<dbReference type="Pfam" id="PF13087">
    <property type="entry name" value="AAA_12"/>
    <property type="match status" value="1"/>
</dbReference>
<dbReference type="GO" id="GO:0006369">
    <property type="term" value="P:termination of RNA polymerase II transcription"/>
    <property type="evidence" value="ECO:0007669"/>
    <property type="project" value="TreeGrafter"/>
</dbReference>
<dbReference type="Proteomes" id="UP000016922">
    <property type="component" value="Unassembled WGS sequence"/>
</dbReference>
<keyword evidence="5" id="KW-0347">Helicase</keyword>
<gene>
    <name evidence="14" type="ORF">GLAREA_01639</name>
</gene>
<dbReference type="FunFam" id="3.40.50.300:FF:000326">
    <property type="entry name" value="P-loop containing nucleoside triphosphate hydrolase"/>
    <property type="match status" value="1"/>
</dbReference>
<comment type="subcellular location">
    <subcellularLocation>
        <location evidence="1">Nucleus</location>
    </subcellularLocation>
</comment>
<dbReference type="InterPro" id="IPR045055">
    <property type="entry name" value="DNA2/NAM7-like"/>
</dbReference>
<keyword evidence="3" id="KW-0547">Nucleotide-binding</keyword>
<dbReference type="Pfam" id="PF23576">
    <property type="entry name" value="SEN1_barrel"/>
    <property type="match status" value="1"/>
</dbReference>
<keyword evidence="7" id="KW-0539">Nucleus</keyword>
<dbReference type="GO" id="GO:0016787">
    <property type="term" value="F:hydrolase activity"/>
    <property type="evidence" value="ECO:0007669"/>
    <property type="project" value="UniProtKB-KW"/>
</dbReference>
<dbReference type="GO" id="GO:0004386">
    <property type="term" value="F:helicase activity"/>
    <property type="evidence" value="ECO:0007669"/>
    <property type="project" value="UniProtKB-KW"/>
</dbReference>
<proteinExistence type="inferred from homology"/>
<feature type="region of interest" description="Disordered" evidence="9">
    <location>
        <begin position="1822"/>
        <end position="1858"/>
    </location>
</feature>
<dbReference type="InterPro" id="IPR041679">
    <property type="entry name" value="DNA2/NAM7-like_C"/>
</dbReference>
<dbReference type="SUPFAM" id="SSF48371">
    <property type="entry name" value="ARM repeat"/>
    <property type="match status" value="1"/>
</dbReference>
<evidence type="ECO:0000256" key="5">
    <source>
        <dbReference type="ARBA" id="ARBA00022806"/>
    </source>
</evidence>
<dbReference type="OMA" id="PWHQSEL"/>
<evidence type="ECO:0000256" key="4">
    <source>
        <dbReference type="ARBA" id="ARBA00022801"/>
    </source>
</evidence>
<dbReference type="Pfam" id="PF12726">
    <property type="entry name" value="SEN1_N"/>
    <property type="match status" value="1"/>
</dbReference>
<dbReference type="CDD" id="cd18808">
    <property type="entry name" value="SF1_C_Upf1"/>
    <property type="match status" value="1"/>
</dbReference>
<keyword evidence="15" id="KW-1185">Reference proteome</keyword>
<feature type="domain" description="Helicase SEN1 beta-barrel" evidence="13">
    <location>
        <begin position="1145"/>
        <end position="1245"/>
    </location>
</feature>
<dbReference type="InterPro" id="IPR027417">
    <property type="entry name" value="P-loop_NTPase"/>
</dbReference>
<dbReference type="Gene3D" id="3.40.50.300">
    <property type="entry name" value="P-loop containing nucleotide triphosphate hydrolases"/>
    <property type="match status" value="2"/>
</dbReference>
<organism evidence="14 15">
    <name type="scientific">Glarea lozoyensis (strain ATCC 20868 / MF5171)</name>
    <dbReference type="NCBI Taxonomy" id="1116229"/>
    <lineage>
        <taxon>Eukaryota</taxon>
        <taxon>Fungi</taxon>
        <taxon>Dikarya</taxon>
        <taxon>Ascomycota</taxon>
        <taxon>Pezizomycotina</taxon>
        <taxon>Leotiomycetes</taxon>
        <taxon>Helotiales</taxon>
        <taxon>Helotiaceae</taxon>
        <taxon>Glarea</taxon>
    </lineage>
</organism>
<evidence type="ECO:0000313" key="14">
    <source>
        <dbReference type="EMBL" id="EPE25727.1"/>
    </source>
</evidence>
<feature type="coiled-coil region" evidence="8">
    <location>
        <begin position="953"/>
        <end position="980"/>
    </location>
</feature>
<dbReference type="GeneID" id="19460697"/>
<reference evidence="14 15" key="1">
    <citation type="journal article" date="2013" name="BMC Genomics">
        <title>Genomics-driven discovery of the pneumocandin biosynthetic gene cluster in the fungus Glarea lozoyensis.</title>
        <authorList>
            <person name="Chen L."/>
            <person name="Yue Q."/>
            <person name="Zhang X."/>
            <person name="Xiang M."/>
            <person name="Wang C."/>
            <person name="Li S."/>
            <person name="Che Y."/>
            <person name="Ortiz-Lopez F.J."/>
            <person name="Bills G.F."/>
            <person name="Liu X."/>
            <person name="An Z."/>
        </authorList>
    </citation>
    <scope>NUCLEOTIDE SEQUENCE [LARGE SCALE GENOMIC DNA]</scope>
    <source>
        <strain evidence="15">ATCC 20868 / MF5171</strain>
    </source>
</reference>
<evidence type="ECO:0000256" key="9">
    <source>
        <dbReference type="SAM" id="MobiDB-lite"/>
    </source>
</evidence>
<protein>
    <submittedName>
        <fullName evidence="14">p-loop containing nucleoside triphosphate hydrolase</fullName>
    </submittedName>
</protein>
<sequence>MAGENELLEQLRELEAHLKSYNQDAHWFCPKRSAEDYHDYLHPDEAELDDGEVEGISIEGKHKAIEEGKERSKVAFAASLVIGAGEFAPPGFHEYYEQKLDTLFQSCDACVRQWHIGRKAYLKELAEVFPDEVVAALLSRLNELDVRRIERGLLLARNILCEAEPSKRSQKLLIKTDHSAVVALYESLCSTAFHKSEDHLSNNFNYVFEECQRKSVLRLLDVLPATARFLFQQHAIRSRFAKASWQSLTKPLDADNFDWVVHDALGEAIVKVAQPNADLAAVQTFWSGFLLILDKMDGPLITHSLRAMEVHPGIYHLGLQHLQLDSAEIVQDVIQAFSQLLKKSPKDFWSALGTISPATVAEQIFNSPGFRKLLENEAKHVDFDTNPAVTWIPSFIQSLEPIHRYDACRSLLFNLLERFQGTDASSVGAKLLCCRAGLESIRVTLRTFNSPEYTINPSTSLLVINDIMGLVQKYQKLITGTADLAPESDNLALKQLGMTVIGEALALDCKAMSAEFMALSSNIAIQRGLRSHSQSVWQAVLDIFRKGNVELAKVILSATTILTGLDVMLPKNKKAADLMPKDHVQYNRDFGQLMDSISRVYERLSDFESEELQELCRSPQTARPVFAALLSPSQDVHEAAVALVKALTGKMGKQDAVEALLDDFFVPTLNSLTFAVGKVCKSRTFSPIPYTIKTGREILTALSGSTGKLRSGSLSTAERGAVLAWWKGQWRVMDMVFCATESWAPRVDKSTAYMQDFCRDAMEYSESLFNNYTVFASALTDPTLGDTNASTERVLEVVCQNVNGLTGLLRLRDSYLVSVITSLLGKLLRCLGESNLEIDDYASDFIKAACKRENQRDFKRTNLTPQQKAELQRALDEHQGVDTVEPTPVAPVVKKQGTIDAWSKSADGRRREPTLPVRQTTLTLASQTEKNRALLNSMRPHSVIQPAAPSRDMTDFKEKRRQAEAEKQRIKNEQAAKARALRGLSGVRGEGSGLKDIGGVFGKDHAPIRSEIMVGSSDEDSDADEDEDETNALVKTRKVGAKAVSEYEASRRRALKELQQGPVRKVKVQRSVKDLRARVEPNMDRLYTEILEWDLFHEGDTPPTSNEYRRIADNFLDLDIYKKTFTPLLIAEVWRSLVVAKEENTSRPIEITVLNRMSVDKFMEISAKMPMTLNRDMKLNERDIVLLSKCKDPMKNREEPHCLARVDRTTRKKDIIEVTLKVSRNIDQELLKGLSMNAKIHTVKLADMNTTQREYAALSSLEYYDLCAEVMEAKPSPLQKYSDEKIDNLKAKYNLNKGQSQAILSANDNDGFTLIQGPPGSGKTKTIIAMVGALLTQALQQQNAQPRALAPMPGRADKSTPSIGPKKKLLICAPSNAAVDELVVRLKEGIQPLSGPHQKINVIRIGRSDVANAGVQDVMLDELVRRKMEGDDSGNKVQQDRDKLHKEAGAIKEQLNALRPQMDAMRQKSDTDGERKLQRQFDELKRKQAHLGNKIDEEKQSGNTFARQNEINRRKYQQEIIDGAHVLCSTLSGSGHDMFKHLSIEFETVIIDEAAQCIELSALIPLKYGCSKCILVGDPEQLPPTVLSRSAQSYGYEQSLFVRMQKNHPQDVHLLDTQYRMHPDISSFPSQQFYKGRLLDGDGMAKLRRQAWHASTILGPYRFFDVEGVQTQGAGHSFINVPELNAAMQLYQRLKTDYQNIDFTGKIGIITTYKAQLNALKDRFQNRFGESIFNEIEFNTTDAFQGREREIIIFSCVRAKSTGGIGFLSDIRRMNVGLTRAKSSLWVLGDSRSLRQGEFWNKLIEDAKTRKKYSGGDIMGLLSKTSSRNEVPPPSPITNGRPVLPSNSSFAPSSNLDRKSSVIEAMDNDVIMTDAPMGDTVRQGSISDENRKPARPTPTRGLSSDTIISKTDSRNSSPGIGGSVSAKNSHGKRSRDSISEDGTANKKVAPAKDKGPDLDAALRAQQANKPTPTAAKPVRPPGMMPPRRKAAADPFIQRKPPKRG</sequence>
<keyword evidence="6" id="KW-0067">ATP-binding</keyword>
<dbReference type="InterPro" id="IPR024481">
    <property type="entry name" value="Helicase_Sen1_N"/>
</dbReference>
<dbReference type="InterPro" id="IPR047187">
    <property type="entry name" value="SF1_C_Upf1"/>
</dbReference>
<evidence type="ECO:0000256" key="7">
    <source>
        <dbReference type="ARBA" id="ARBA00023242"/>
    </source>
</evidence>
<dbReference type="PANTHER" id="PTHR10887:SF495">
    <property type="entry name" value="HELICASE SENATAXIN ISOFORM X1-RELATED"/>
    <property type="match status" value="1"/>
</dbReference>
<evidence type="ECO:0000259" key="13">
    <source>
        <dbReference type="Pfam" id="PF23576"/>
    </source>
</evidence>
<evidence type="ECO:0000256" key="8">
    <source>
        <dbReference type="SAM" id="Coils"/>
    </source>
</evidence>